<evidence type="ECO:0000313" key="4">
    <source>
        <dbReference type="Proteomes" id="UP000286045"/>
    </source>
</evidence>
<feature type="region of interest" description="Disordered" evidence="1">
    <location>
        <begin position="1"/>
        <end position="20"/>
    </location>
</feature>
<feature type="transmembrane region" description="Helical" evidence="2">
    <location>
        <begin position="364"/>
        <end position="383"/>
    </location>
</feature>
<comment type="caution">
    <text evidence="3">The sequence shown here is derived from an EMBL/GenBank/DDBJ whole genome shotgun (WGS) entry which is preliminary data.</text>
</comment>
<feature type="region of interest" description="Disordered" evidence="1">
    <location>
        <begin position="26"/>
        <end position="53"/>
    </location>
</feature>
<gene>
    <name evidence="3" type="ORF">EKO27_g9258</name>
</gene>
<reference evidence="3 4" key="1">
    <citation type="submission" date="2018-12" db="EMBL/GenBank/DDBJ databases">
        <title>Draft genome sequence of Xylaria grammica IHI A82.</title>
        <authorList>
            <person name="Buettner E."/>
            <person name="Kellner H."/>
        </authorList>
    </citation>
    <scope>NUCLEOTIDE SEQUENCE [LARGE SCALE GENOMIC DNA]</scope>
    <source>
        <strain evidence="3 4">IHI A82</strain>
    </source>
</reference>
<keyword evidence="2" id="KW-0812">Transmembrane</keyword>
<keyword evidence="4" id="KW-1185">Reference proteome</keyword>
<name>A0A439CUN9_9PEZI</name>
<accession>A0A439CUN9</accession>
<proteinExistence type="predicted"/>
<keyword evidence="2" id="KW-0472">Membrane</keyword>
<organism evidence="3 4">
    <name type="scientific">Xylaria grammica</name>
    <dbReference type="NCBI Taxonomy" id="363999"/>
    <lineage>
        <taxon>Eukaryota</taxon>
        <taxon>Fungi</taxon>
        <taxon>Dikarya</taxon>
        <taxon>Ascomycota</taxon>
        <taxon>Pezizomycotina</taxon>
        <taxon>Sordariomycetes</taxon>
        <taxon>Xylariomycetidae</taxon>
        <taxon>Xylariales</taxon>
        <taxon>Xylariaceae</taxon>
        <taxon>Xylaria</taxon>
    </lineage>
</organism>
<feature type="region of interest" description="Disordered" evidence="1">
    <location>
        <begin position="270"/>
        <end position="303"/>
    </location>
</feature>
<evidence type="ECO:0000256" key="2">
    <source>
        <dbReference type="SAM" id="Phobius"/>
    </source>
</evidence>
<dbReference type="EMBL" id="RYZI01000392">
    <property type="protein sequence ID" value="RWA05855.1"/>
    <property type="molecule type" value="Genomic_DNA"/>
</dbReference>
<protein>
    <submittedName>
        <fullName evidence="3">Uncharacterized protein</fullName>
    </submittedName>
</protein>
<dbReference type="Proteomes" id="UP000286045">
    <property type="component" value="Unassembled WGS sequence"/>
</dbReference>
<evidence type="ECO:0000313" key="3">
    <source>
        <dbReference type="EMBL" id="RWA05855.1"/>
    </source>
</evidence>
<sequence length="414" mass="45284">MSAPSTFATPRRKRAFPEESYTAILHIQPLSTGQREGEEGGEGAGGGRQTVQLTVHGDFIRSLNAELEPGTTNHKENANLQGKRRYRGLYNVTAASALVTPDGGLQRPHILQGEDEDDDDDDDDDGGNHEIGETSSIEDDISQGEQEEETEEGQSRELIKYDGMGIDRLWYGQWANNNTGDITGQRGIEGYNKENRLIVFHVMPEKNEYSDSLPPFSTISTHYPASLPRFTTWRTEHAGFSSPESGGGSSSLVWQPPRPDWEWSISTVTATSASAEAEASDVEEYDDDEEDEEDDVDDDDGVGGFLAYDGEGRRGGGRRVHFTETRTAGGVHIDMIDHATLTTTKAGLEQGDASQGPDGVDDSVAVAVTIIIVASGFAVTVFWLMRELFGIEENLFLELSYLCILISTLIVNLQ</sequence>
<feature type="region of interest" description="Disordered" evidence="1">
    <location>
        <begin position="100"/>
        <end position="158"/>
    </location>
</feature>
<feature type="transmembrane region" description="Helical" evidence="2">
    <location>
        <begin position="395"/>
        <end position="413"/>
    </location>
</feature>
<feature type="compositionally biased region" description="Acidic residues" evidence="1">
    <location>
        <begin position="278"/>
        <end position="301"/>
    </location>
</feature>
<evidence type="ECO:0000256" key="1">
    <source>
        <dbReference type="SAM" id="MobiDB-lite"/>
    </source>
</evidence>
<feature type="compositionally biased region" description="Acidic residues" evidence="1">
    <location>
        <begin position="113"/>
        <end position="125"/>
    </location>
</feature>
<dbReference type="AlphaFoldDB" id="A0A439CUN9"/>
<keyword evidence="2" id="KW-1133">Transmembrane helix</keyword>
<feature type="compositionally biased region" description="Acidic residues" evidence="1">
    <location>
        <begin position="136"/>
        <end position="152"/>
    </location>
</feature>